<gene>
    <name evidence="2" type="ORF">D1012_08580</name>
</gene>
<protein>
    <submittedName>
        <fullName evidence="2">Uncharacterized protein</fullName>
    </submittedName>
</protein>
<feature type="transmembrane region" description="Helical" evidence="1">
    <location>
        <begin position="42"/>
        <end position="63"/>
    </location>
</feature>
<accession>A0A411Z4G0</accession>
<dbReference type="Proteomes" id="UP000284547">
    <property type="component" value="Unassembled WGS sequence"/>
</dbReference>
<dbReference type="RefSeq" id="WP_118151055.1">
    <property type="nucleotide sequence ID" value="NZ_QWEY01000003.1"/>
</dbReference>
<name>A0A411Z4G0_9RHOB</name>
<reference evidence="2 3" key="1">
    <citation type="submission" date="2018-08" db="EMBL/GenBank/DDBJ databases">
        <title>Flavobacterium tibetense sp. nov., isolated from a wetland YonghuCo on Tibetan Plateau.</title>
        <authorList>
            <person name="Phurbu D."/>
            <person name="Lu H."/>
            <person name="Xing P."/>
        </authorList>
    </citation>
    <scope>NUCLEOTIDE SEQUENCE [LARGE SCALE GENOMIC DNA]</scope>
    <source>
        <strain evidence="2 3">DJC</strain>
    </source>
</reference>
<keyword evidence="1" id="KW-0812">Transmembrane</keyword>
<comment type="caution">
    <text evidence="2">The sequence shown here is derived from an EMBL/GenBank/DDBJ whole genome shotgun (WGS) entry which is preliminary data.</text>
</comment>
<keyword evidence="1" id="KW-0472">Membrane</keyword>
<keyword evidence="3" id="KW-1185">Reference proteome</keyword>
<keyword evidence="1" id="KW-1133">Transmembrane helix</keyword>
<dbReference type="OrthoDB" id="7778820at2"/>
<sequence length="64" mass="6654">MNSVVVRMILYVLSPLIPPLLALIPGWGISYAGGVVSIDLETLIAAFVAGLGISGAVFARWGVK</sequence>
<organism evidence="2 3">
    <name type="scientific">Pseudotabrizicola alkalilacus</name>
    <dbReference type="NCBI Taxonomy" id="2305252"/>
    <lineage>
        <taxon>Bacteria</taxon>
        <taxon>Pseudomonadati</taxon>
        <taxon>Pseudomonadota</taxon>
        <taxon>Alphaproteobacteria</taxon>
        <taxon>Rhodobacterales</taxon>
        <taxon>Paracoccaceae</taxon>
        <taxon>Pseudotabrizicola</taxon>
    </lineage>
</organism>
<evidence type="ECO:0000256" key="1">
    <source>
        <dbReference type="SAM" id="Phobius"/>
    </source>
</evidence>
<dbReference type="AlphaFoldDB" id="A0A411Z4G0"/>
<evidence type="ECO:0000313" key="2">
    <source>
        <dbReference type="EMBL" id="RGP37930.1"/>
    </source>
</evidence>
<dbReference type="EMBL" id="QWEY01000003">
    <property type="protein sequence ID" value="RGP37930.1"/>
    <property type="molecule type" value="Genomic_DNA"/>
</dbReference>
<proteinExistence type="predicted"/>
<evidence type="ECO:0000313" key="3">
    <source>
        <dbReference type="Proteomes" id="UP000284547"/>
    </source>
</evidence>